<dbReference type="RefSeq" id="WP_241050766.1">
    <property type="nucleotide sequence ID" value="NZ_JAKZBV010000001.1"/>
</dbReference>
<protein>
    <submittedName>
        <fullName evidence="2">Uncharacterized protein</fullName>
    </submittedName>
</protein>
<name>A0ABS9TWI4_9MICC</name>
<organism evidence="2 3">
    <name type="scientific">Sinomonas terrae</name>
    <dbReference type="NCBI Taxonomy" id="2908838"/>
    <lineage>
        <taxon>Bacteria</taxon>
        <taxon>Bacillati</taxon>
        <taxon>Actinomycetota</taxon>
        <taxon>Actinomycetes</taxon>
        <taxon>Micrococcales</taxon>
        <taxon>Micrococcaceae</taxon>
        <taxon>Sinomonas</taxon>
    </lineage>
</organism>
<keyword evidence="1" id="KW-0472">Membrane</keyword>
<evidence type="ECO:0000313" key="3">
    <source>
        <dbReference type="Proteomes" id="UP001202922"/>
    </source>
</evidence>
<reference evidence="2 3" key="1">
    <citation type="submission" date="2022-03" db="EMBL/GenBank/DDBJ databases">
        <title>Sinomonas sp. isolated from a soil.</title>
        <authorList>
            <person name="Han J."/>
            <person name="Kim D.-U."/>
        </authorList>
    </citation>
    <scope>NUCLEOTIDE SEQUENCE [LARGE SCALE GENOMIC DNA]</scope>
    <source>
        <strain evidence="2 3">5-5</strain>
    </source>
</reference>
<accession>A0ABS9TWI4</accession>
<gene>
    <name evidence="2" type="ORF">L0M17_02055</name>
</gene>
<dbReference type="EMBL" id="JAKZBV010000001">
    <property type="protein sequence ID" value="MCH6468781.1"/>
    <property type="molecule type" value="Genomic_DNA"/>
</dbReference>
<keyword evidence="3" id="KW-1185">Reference proteome</keyword>
<proteinExistence type="predicted"/>
<evidence type="ECO:0000313" key="2">
    <source>
        <dbReference type="EMBL" id="MCH6468781.1"/>
    </source>
</evidence>
<dbReference type="Proteomes" id="UP001202922">
    <property type="component" value="Unassembled WGS sequence"/>
</dbReference>
<evidence type="ECO:0000256" key="1">
    <source>
        <dbReference type="SAM" id="Phobius"/>
    </source>
</evidence>
<keyword evidence="1" id="KW-0812">Transmembrane</keyword>
<keyword evidence="1" id="KW-1133">Transmembrane helix</keyword>
<feature type="transmembrane region" description="Helical" evidence="1">
    <location>
        <begin position="20"/>
        <end position="47"/>
    </location>
</feature>
<sequence>MDDATVVANLVYSGTLVIGGVMLVIIFVSLVGTMLIAGVTQTLISLVKLGQRLFVYRPEQTTAVEDSTPAHVRNAVLAKADAILAASRVQAEESAAVAKAEEAAAAEAERMRRAAKTEAEKAPAARATAVSEKAALTLAFPDRTGPFTGTQPLVKAG</sequence>
<comment type="caution">
    <text evidence="2">The sequence shown here is derived from an EMBL/GenBank/DDBJ whole genome shotgun (WGS) entry which is preliminary data.</text>
</comment>